<gene>
    <name evidence="1" type="ORF">PS862_02654</name>
</gene>
<evidence type="ECO:0000313" key="1">
    <source>
        <dbReference type="EMBL" id="VVO97242.1"/>
    </source>
</evidence>
<dbReference type="Proteomes" id="UP000385207">
    <property type="component" value="Unassembled WGS sequence"/>
</dbReference>
<sequence length="164" mass="17384" precursor="true">MLKKGCLFVFLASVSLTGHAATPAADPLHIAGDYKCTGYDSYDGHFKGDLNVKLDKEASHFDHGFGAYTFTLRVDLQGGVGATYTGMAAAQGNQLGMYFANDSAASPTDRGIGQASITHDQDAEGKYTTTLHKSYYLPGYMRDAKNGQGAGRGTEVCVKTVAVK</sequence>
<dbReference type="RefSeq" id="WP_191632920.1">
    <property type="nucleotide sequence ID" value="NZ_CABVHE010000025.1"/>
</dbReference>
<accession>A0A5E6TI26</accession>
<reference evidence="1 2" key="1">
    <citation type="submission" date="2019-09" db="EMBL/GenBank/DDBJ databases">
        <authorList>
            <person name="Chandra G."/>
            <person name="Truman W A."/>
        </authorList>
    </citation>
    <scope>NUCLEOTIDE SEQUENCE [LARGE SCALE GENOMIC DNA]</scope>
    <source>
        <strain evidence="1">PS862</strain>
    </source>
</reference>
<dbReference type="EMBL" id="CABVII010000010">
    <property type="protein sequence ID" value="VVO97242.1"/>
    <property type="molecule type" value="Genomic_DNA"/>
</dbReference>
<evidence type="ECO:0000313" key="2">
    <source>
        <dbReference type="Proteomes" id="UP000385207"/>
    </source>
</evidence>
<dbReference type="AlphaFoldDB" id="A0A5E6TI26"/>
<organism evidence="1 2">
    <name type="scientific">Pseudomonas fluorescens</name>
    <dbReference type="NCBI Taxonomy" id="294"/>
    <lineage>
        <taxon>Bacteria</taxon>
        <taxon>Pseudomonadati</taxon>
        <taxon>Pseudomonadota</taxon>
        <taxon>Gammaproteobacteria</taxon>
        <taxon>Pseudomonadales</taxon>
        <taxon>Pseudomonadaceae</taxon>
        <taxon>Pseudomonas</taxon>
    </lineage>
</organism>
<proteinExistence type="predicted"/>
<protein>
    <submittedName>
        <fullName evidence="1">Uncharacterized protein</fullName>
    </submittedName>
</protein>
<name>A0A5E6TI26_PSEFL</name>